<accession>A0A9Q3IP71</accession>
<reference evidence="2" key="1">
    <citation type="submission" date="2021-03" db="EMBL/GenBank/DDBJ databases">
        <title>Draft genome sequence of rust myrtle Austropuccinia psidii MF-1, a brazilian biotype.</title>
        <authorList>
            <person name="Quecine M.C."/>
            <person name="Pachon D.M.R."/>
            <person name="Bonatelli M.L."/>
            <person name="Correr F.H."/>
            <person name="Franceschini L.M."/>
            <person name="Leite T.F."/>
            <person name="Margarido G.R.A."/>
            <person name="Almeida C.A."/>
            <person name="Ferrarezi J.A."/>
            <person name="Labate C.A."/>
        </authorList>
    </citation>
    <scope>NUCLEOTIDE SEQUENCE</scope>
    <source>
        <strain evidence="2">MF-1</strain>
    </source>
</reference>
<gene>
    <name evidence="2" type="ORF">O181_087183</name>
</gene>
<organism evidence="2 3">
    <name type="scientific">Austropuccinia psidii MF-1</name>
    <dbReference type="NCBI Taxonomy" id="1389203"/>
    <lineage>
        <taxon>Eukaryota</taxon>
        <taxon>Fungi</taxon>
        <taxon>Dikarya</taxon>
        <taxon>Basidiomycota</taxon>
        <taxon>Pucciniomycotina</taxon>
        <taxon>Pucciniomycetes</taxon>
        <taxon>Pucciniales</taxon>
        <taxon>Sphaerophragmiaceae</taxon>
        <taxon>Austropuccinia</taxon>
    </lineage>
</organism>
<dbReference type="AlphaFoldDB" id="A0A9Q3IP71"/>
<comment type="caution">
    <text evidence="2">The sequence shown here is derived from an EMBL/GenBank/DDBJ whole genome shotgun (WGS) entry which is preliminary data.</text>
</comment>
<name>A0A9Q3IP71_9BASI</name>
<dbReference type="Proteomes" id="UP000765509">
    <property type="component" value="Unassembled WGS sequence"/>
</dbReference>
<dbReference type="EMBL" id="AVOT02052558">
    <property type="protein sequence ID" value="MBW0547468.1"/>
    <property type="molecule type" value="Genomic_DNA"/>
</dbReference>
<sequence length="131" mass="13820">MPATLSMDGMKEKRKSPGVEGKGGLSGSGGLWWLPEAVAELLTHGGPWPKMGPMGFLAKRVSMRVLGNSGSKEMVGPIVVLGPRWLAPFGLIGLGQKGPKWPTDCTDCRPRAVGAVGGLNGPKRPFRPKPH</sequence>
<proteinExistence type="predicted"/>
<evidence type="ECO:0000313" key="2">
    <source>
        <dbReference type="EMBL" id="MBW0547468.1"/>
    </source>
</evidence>
<evidence type="ECO:0000256" key="1">
    <source>
        <dbReference type="SAM" id="MobiDB-lite"/>
    </source>
</evidence>
<feature type="region of interest" description="Disordered" evidence="1">
    <location>
        <begin position="1"/>
        <end position="26"/>
    </location>
</feature>
<protein>
    <submittedName>
        <fullName evidence="2">Uncharacterized protein</fullName>
    </submittedName>
</protein>
<keyword evidence="3" id="KW-1185">Reference proteome</keyword>
<evidence type="ECO:0000313" key="3">
    <source>
        <dbReference type="Proteomes" id="UP000765509"/>
    </source>
</evidence>